<evidence type="ECO:0008006" key="4">
    <source>
        <dbReference type="Google" id="ProtNLM"/>
    </source>
</evidence>
<keyword evidence="1" id="KW-0812">Transmembrane</keyword>
<proteinExistence type="predicted"/>
<reference evidence="2 3" key="1">
    <citation type="submission" date="2015-10" db="EMBL/GenBank/DDBJ databases">
        <title>Metagenome-Assembled Genomes uncover a global brackish microbiome.</title>
        <authorList>
            <person name="Hugerth L.W."/>
            <person name="Larsson J."/>
            <person name="Alneberg J."/>
            <person name="Lindh M.V."/>
            <person name="Legrand C."/>
            <person name="Pinhassi J."/>
            <person name="Andersson A.F."/>
        </authorList>
    </citation>
    <scope>NUCLEOTIDE SEQUENCE [LARGE SCALE GENOMIC DNA]</scope>
    <source>
        <strain evidence="2">BACL6 MAG-120924-bin43</strain>
    </source>
</reference>
<dbReference type="EMBL" id="LIBJ01000132">
    <property type="protein sequence ID" value="KRO47771.1"/>
    <property type="molecule type" value="Genomic_DNA"/>
</dbReference>
<feature type="transmembrane region" description="Helical" evidence="1">
    <location>
        <begin position="35"/>
        <end position="53"/>
    </location>
</feature>
<gene>
    <name evidence="2" type="ORF">ABR75_05025</name>
</gene>
<evidence type="ECO:0000256" key="1">
    <source>
        <dbReference type="SAM" id="Phobius"/>
    </source>
</evidence>
<keyword evidence="1" id="KW-0472">Membrane</keyword>
<accession>A0A0R2QF92</accession>
<dbReference type="Proteomes" id="UP000051017">
    <property type="component" value="Unassembled WGS sequence"/>
</dbReference>
<dbReference type="AlphaFoldDB" id="A0A0R2QF92"/>
<name>A0A0R2QF92_9ACTN</name>
<protein>
    <recommendedName>
        <fullName evidence="4">DUF4244 domain-containing protein</fullName>
    </recommendedName>
</protein>
<organism evidence="2 3">
    <name type="scientific">Acidimicrobiia bacterium BACL6 MAG-120924-bin43</name>
    <dbReference type="NCBI Taxonomy" id="1655583"/>
    <lineage>
        <taxon>Bacteria</taxon>
        <taxon>Bacillati</taxon>
        <taxon>Actinomycetota</taxon>
        <taxon>Acidimicrobiia</taxon>
        <taxon>acIV cluster</taxon>
    </lineage>
</organism>
<comment type="caution">
    <text evidence="2">The sequence shown here is derived from an EMBL/GenBank/DDBJ whole genome shotgun (WGS) entry which is preliminary data.</text>
</comment>
<evidence type="ECO:0000313" key="3">
    <source>
        <dbReference type="Proteomes" id="UP000051017"/>
    </source>
</evidence>
<sequence length="82" mass="8656">MNRISIYLIQLTRCIRTFCANRANIHDAGQATTEYALVLLGAAIIALLVVAWATDGGGAGRIGELFDSVIGNILGRADAVQP</sequence>
<evidence type="ECO:0000313" key="2">
    <source>
        <dbReference type="EMBL" id="KRO47771.1"/>
    </source>
</evidence>
<keyword evidence="1" id="KW-1133">Transmembrane helix</keyword>